<gene>
    <name evidence="4" type="ORF">GP486_002320</name>
</gene>
<evidence type="ECO:0000313" key="4">
    <source>
        <dbReference type="EMBL" id="KAH0563114.1"/>
    </source>
</evidence>
<keyword evidence="1" id="KW-0802">TPR repeat</keyword>
<dbReference type="Gene3D" id="1.25.40.10">
    <property type="entry name" value="Tetratricopeptide repeat domain"/>
    <property type="match status" value="1"/>
</dbReference>
<dbReference type="Proteomes" id="UP000750711">
    <property type="component" value="Unassembled WGS sequence"/>
</dbReference>
<evidence type="ECO:0000259" key="3">
    <source>
        <dbReference type="SMART" id="SM00355"/>
    </source>
</evidence>
<evidence type="ECO:0000313" key="5">
    <source>
        <dbReference type="Proteomes" id="UP000750711"/>
    </source>
</evidence>
<dbReference type="Pfam" id="PF13374">
    <property type="entry name" value="TPR_10"/>
    <property type="match status" value="1"/>
</dbReference>
<feature type="domain" description="C2H2-type" evidence="3">
    <location>
        <begin position="386"/>
        <end position="408"/>
    </location>
</feature>
<feature type="domain" description="C2H2-type" evidence="3">
    <location>
        <begin position="416"/>
        <end position="444"/>
    </location>
</feature>
<dbReference type="SMART" id="SM00355">
    <property type="entry name" value="ZnF_C2H2"/>
    <property type="match status" value="4"/>
</dbReference>
<dbReference type="SUPFAM" id="SSF48452">
    <property type="entry name" value="TPR-like"/>
    <property type="match status" value="1"/>
</dbReference>
<dbReference type="PROSITE" id="PS50005">
    <property type="entry name" value="TPR"/>
    <property type="match status" value="1"/>
</dbReference>
<feature type="domain" description="C2H2-type" evidence="3">
    <location>
        <begin position="502"/>
        <end position="528"/>
    </location>
</feature>
<feature type="compositionally biased region" description="Basic and acidic residues" evidence="2">
    <location>
        <begin position="676"/>
        <end position="690"/>
    </location>
</feature>
<dbReference type="InterPro" id="IPR011990">
    <property type="entry name" value="TPR-like_helical_dom_sf"/>
</dbReference>
<accession>A0A9P8LFB4</accession>
<feature type="domain" description="C2H2-type" evidence="3">
    <location>
        <begin position="450"/>
        <end position="477"/>
    </location>
</feature>
<feature type="compositionally biased region" description="Polar residues" evidence="2">
    <location>
        <begin position="135"/>
        <end position="157"/>
    </location>
</feature>
<feature type="region of interest" description="Disordered" evidence="2">
    <location>
        <begin position="647"/>
        <end position="690"/>
    </location>
</feature>
<sequence length="791" mass="88323">METEDTTNGGNWAIFSATGLSRHSFKRCLSIPSLMWDGWAENRLMDFNLWASGVGASAKPPAGLDQRLESRSDVRAVVLGLLSTLTTLIDLCAQLGSSSGGIEQFQGTLSPEDIKHDPVHDESSTDRSDPFASWSDESSVSAGTNTEQQQPNSSISPIEQSKLDVESILDQIIRLGILIRSSGNASRLRRADAYFSFGNFENLDNKDYKHSLKVPTKDLLELRAHLLAYLFIHPSQYGSKLTRGDQFNFKSNLSELEPSHREVLEHLTFANLRRRNRFWYAQKHAGKLAAAQTILFPEQPKASIMEQDLPNKQLRLPSNEDFRPAAVPEAGTLSTITGTAASEGKIELQKLGQMAHHQHAMSRASVSLKKSGWPHPPKMSEQRKTFRCPCCYLTLSSLEAERWHWRKHLSADICPYTCLFPDCSIESPLFVTRDEWKTHLRLDHQSSDYWECFACTDADNAIVFSTPDEFLAHIKQHKDVVSDVDTSRLLDICVRSDPISVKMCPLCVSVPQRKDMDPDTLLDHIGDHMHDFALQSLPWMDTSENTCPKYLTDETVQKIAKWFNEIVPNVESAEEHYPAYPSEETVMRAITFSVDLPELRPCDFDVSGELGSNIDPNRGDYFAESQGATSQAQPDFEIALRDYQTMSSSGAGSSTINREADQHGQPGVSVQQSRAIEGDRIVRDADDGDEKRVLREEHPDTLSSINNLGSVLESQGKYEEAEAMYRRALEGYEKVLGPEHPSTLSNINNLGSVLREDLSKVATFEGSKIFRFQSKSVAAAGIKTNDMSAQA</sequence>
<protein>
    <recommendedName>
        <fullName evidence="3">C2H2-type domain-containing protein</fullName>
    </recommendedName>
</protein>
<evidence type="ECO:0000256" key="1">
    <source>
        <dbReference type="PROSITE-ProRule" id="PRU00339"/>
    </source>
</evidence>
<feature type="compositionally biased region" description="Polar residues" evidence="2">
    <location>
        <begin position="647"/>
        <end position="657"/>
    </location>
</feature>
<dbReference type="InterPro" id="IPR019734">
    <property type="entry name" value="TPR_rpt"/>
</dbReference>
<feature type="compositionally biased region" description="Basic and acidic residues" evidence="2">
    <location>
        <begin position="112"/>
        <end position="129"/>
    </location>
</feature>
<feature type="region of interest" description="Disordered" evidence="2">
    <location>
        <begin position="106"/>
        <end position="157"/>
    </location>
</feature>
<dbReference type="AlphaFoldDB" id="A0A9P8LFB4"/>
<dbReference type="InterPro" id="IPR013087">
    <property type="entry name" value="Znf_C2H2_type"/>
</dbReference>
<comment type="caution">
    <text evidence="4">The sequence shown here is derived from an EMBL/GenBank/DDBJ whole genome shotgun (WGS) entry which is preliminary data.</text>
</comment>
<reference evidence="4" key="1">
    <citation type="submission" date="2021-03" db="EMBL/GenBank/DDBJ databases">
        <title>Comparative genomics and phylogenomic investigation of the class Geoglossomycetes provide insights into ecological specialization and systematics.</title>
        <authorList>
            <person name="Melie T."/>
            <person name="Pirro S."/>
            <person name="Miller A.N."/>
            <person name="Quandt A."/>
        </authorList>
    </citation>
    <scope>NUCLEOTIDE SEQUENCE</scope>
    <source>
        <strain evidence="4">CAQ_001_2017</strain>
    </source>
</reference>
<name>A0A9P8LFB4_9PEZI</name>
<dbReference type="PANTHER" id="PTHR35391">
    <property type="entry name" value="C2H2-TYPE DOMAIN-CONTAINING PROTEIN-RELATED"/>
    <property type="match status" value="1"/>
</dbReference>
<evidence type="ECO:0000256" key="2">
    <source>
        <dbReference type="SAM" id="MobiDB-lite"/>
    </source>
</evidence>
<organism evidence="4 5">
    <name type="scientific">Trichoglossum hirsutum</name>
    <dbReference type="NCBI Taxonomy" id="265104"/>
    <lineage>
        <taxon>Eukaryota</taxon>
        <taxon>Fungi</taxon>
        <taxon>Dikarya</taxon>
        <taxon>Ascomycota</taxon>
        <taxon>Pezizomycotina</taxon>
        <taxon>Geoglossomycetes</taxon>
        <taxon>Geoglossales</taxon>
        <taxon>Geoglossaceae</taxon>
        <taxon>Trichoglossum</taxon>
    </lineage>
</organism>
<keyword evidence="5" id="KW-1185">Reference proteome</keyword>
<proteinExistence type="predicted"/>
<feature type="repeat" description="TPR" evidence="1">
    <location>
        <begin position="702"/>
        <end position="735"/>
    </location>
</feature>
<dbReference type="PANTHER" id="PTHR35391:SF7">
    <property type="entry name" value="C2H2-TYPE DOMAIN-CONTAINING PROTEIN"/>
    <property type="match status" value="1"/>
</dbReference>
<dbReference type="EMBL" id="JAGHQM010000251">
    <property type="protein sequence ID" value="KAH0563114.1"/>
    <property type="molecule type" value="Genomic_DNA"/>
</dbReference>